<organism evidence="5 6">
    <name type="scientific">Rhodanobacter aciditrophus</name>
    <dbReference type="NCBI Taxonomy" id="1623218"/>
    <lineage>
        <taxon>Bacteria</taxon>
        <taxon>Pseudomonadati</taxon>
        <taxon>Pseudomonadota</taxon>
        <taxon>Gammaproteobacteria</taxon>
        <taxon>Lysobacterales</taxon>
        <taxon>Rhodanobacteraceae</taxon>
        <taxon>Rhodanobacter</taxon>
    </lineage>
</organism>
<comment type="similarity">
    <text evidence="1">Belongs to the Gfo/Idh/MocA family.</text>
</comment>
<dbReference type="InterPro" id="IPR051317">
    <property type="entry name" value="Gfo/Idh/MocA_oxidoreduct"/>
</dbReference>
<evidence type="ECO:0000259" key="4">
    <source>
        <dbReference type="Pfam" id="PF22725"/>
    </source>
</evidence>
<dbReference type="InterPro" id="IPR000683">
    <property type="entry name" value="Gfo/Idh/MocA-like_OxRdtase_N"/>
</dbReference>
<reference evidence="6" key="1">
    <citation type="journal article" date="2019" name="Int. J. Syst. Evol. Microbiol.">
        <title>The Global Catalogue of Microorganisms (GCM) 10K type strain sequencing project: providing services to taxonomists for standard genome sequencing and annotation.</title>
        <authorList>
            <consortium name="The Broad Institute Genomics Platform"/>
            <consortium name="The Broad Institute Genome Sequencing Center for Infectious Disease"/>
            <person name="Wu L."/>
            <person name="Ma J."/>
        </authorList>
    </citation>
    <scope>NUCLEOTIDE SEQUENCE [LARGE SCALE GENOMIC DNA]</scope>
    <source>
        <strain evidence="6">JCM 30774</strain>
    </source>
</reference>
<dbReference type="Pfam" id="PF22725">
    <property type="entry name" value="GFO_IDH_MocA_C3"/>
    <property type="match status" value="1"/>
</dbReference>
<dbReference type="PANTHER" id="PTHR43708">
    <property type="entry name" value="CONSERVED EXPRESSED OXIDOREDUCTASE (EUROFUNG)"/>
    <property type="match status" value="1"/>
</dbReference>
<dbReference type="Gene3D" id="3.30.360.10">
    <property type="entry name" value="Dihydrodipicolinate Reductase, domain 2"/>
    <property type="match status" value="1"/>
</dbReference>
<dbReference type="SUPFAM" id="SSF51735">
    <property type="entry name" value="NAD(P)-binding Rossmann-fold domains"/>
    <property type="match status" value="1"/>
</dbReference>
<gene>
    <name evidence="5" type="ORF">ACFQ45_06015</name>
</gene>
<dbReference type="SUPFAM" id="SSF55347">
    <property type="entry name" value="Glyceraldehyde-3-phosphate dehydrogenase-like, C-terminal domain"/>
    <property type="match status" value="1"/>
</dbReference>
<dbReference type="Proteomes" id="UP001597059">
    <property type="component" value="Unassembled WGS sequence"/>
</dbReference>
<evidence type="ECO:0000259" key="3">
    <source>
        <dbReference type="Pfam" id="PF01408"/>
    </source>
</evidence>
<name>A0ABW4AY53_9GAMM</name>
<keyword evidence="6" id="KW-1185">Reference proteome</keyword>
<protein>
    <submittedName>
        <fullName evidence="5">Gfo/Idh/MocA family oxidoreductase</fullName>
    </submittedName>
</protein>
<evidence type="ECO:0000256" key="2">
    <source>
        <dbReference type="ARBA" id="ARBA00023002"/>
    </source>
</evidence>
<dbReference type="Gene3D" id="3.40.50.720">
    <property type="entry name" value="NAD(P)-binding Rossmann-like Domain"/>
    <property type="match status" value="1"/>
</dbReference>
<dbReference type="RefSeq" id="WP_377366089.1">
    <property type="nucleotide sequence ID" value="NZ_JBHTMN010000007.1"/>
</dbReference>
<feature type="domain" description="Gfo/Idh/MocA-like oxidoreductase N-terminal" evidence="3">
    <location>
        <begin position="3"/>
        <end position="119"/>
    </location>
</feature>
<dbReference type="InterPro" id="IPR036291">
    <property type="entry name" value="NAD(P)-bd_dom_sf"/>
</dbReference>
<proteinExistence type="inferred from homology"/>
<comment type="caution">
    <text evidence="5">The sequence shown here is derived from an EMBL/GenBank/DDBJ whole genome shotgun (WGS) entry which is preliminary data.</text>
</comment>
<dbReference type="Pfam" id="PF01408">
    <property type="entry name" value="GFO_IDH_MocA"/>
    <property type="match status" value="1"/>
</dbReference>
<evidence type="ECO:0000313" key="5">
    <source>
        <dbReference type="EMBL" id="MFD1382910.1"/>
    </source>
</evidence>
<evidence type="ECO:0000256" key="1">
    <source>
        <dbReference type="ARBA" id="ARBA00010928"/>
    </source>
</evidence>
<evidence type="ECO:0000313" key="6">
    <source>
        <dbReference type="Proteomes" id="UP001597059"/>
    </source>
</evidence>
<sequence>MSIRVGIVGFGLSGRVFHAPFIAKQAGMTLSQICTSQREAVLERWPDVQVVTDADAMLTSDELDLVVITTPNELHFPQAKLALESGKHVLLEKPSVTQLGQIEALCRLANEQGKVFTVYQNRRFDGDFLRLKALVESGELGELKHLDSRFDRFRPVVQERWREQPGVGTGIFWDLGPHIFDQVLALMGTPDWIHASVDTLRKGGNVHDWFELELGYGKTRVRLGSTPFEAGEMRRFNGRFTQGSWQCFGLDAQEDALRAGQLPDQEDYAGTPQRALCYRAPTQDEIQPAQEESIAAGQYLNFYQQLTDAIEGRGEAPVSQNNACELVYAMELAMESADSGARQRWHYTAPF</sequence>
<feature type="domain" description="GFO/IDH/MocA-like oxidoreductase" evidence="4">
    <location>
        <begin position="128"/>
        <end position="222"/>
    </location>
</feature>
<accession>A0ABW4AY53</accession>
<dbReference type="EMBL" id="JBHTMN010000007">
    <property type="protein sequence ID" value="MFD1382910.1"/>
    <property type="molecule type" value="Genomic_DNA"/>
</dbReference>
<keyword evidence="2" id="KW-0560">Oxidoreductase</keyword>
<dbReference type="InterPro" id="IPR055170">
    <property type="entry name" value="GFO_IDH_MocA-like_dom"/>
</dbReference>
<dbReference type="PANTHER" id="PTHR43708:SF5">
    <property type="entry name" value="CONSERVED EXPRESSED OXIDOREDUCTASE (EUROFUNG)-RELATED"/>
    <property type="match status" value="1"/>
</dbReference>